<dbReference type="SMART" id="SM00355">
    <property type="entry name" value="ZnF_C2H2"/>
    <property type="match status" value="4"/>
</dbReference>
<dbReference type="Proteomes" id="UP000694568">
    <property type="component" value="Unplaced"/>
</dbReference>
<accession>A0A8C9XYR7</accession>
<dbReference type="PANTHER" id="PTHR46105">
    <property type="entry name" value="AGAP004733-PA"/>
    <property type="match status" value="1"/>
</dbReference>
<dbReference type="SUPFAM" id="SSF57667">
    <property type="entry name" value="beta-beta-alpha zinc fingers"/>
    <property type="match status" value="2"/>
</dbReference>
<evidence type="ECO:0000256" key="4">
    <source>
        <dbReference type="ARBA" id="ARBA00022833"/>
    </source>
</evidence>
<organism evidence="9 10">
    <name type="scientific">Sander lucioperca</name>
    <name type="common">Pike-perch</name>
    <name type="synonym">Perca lucioperca</name>
    <dbReference type="NCBI Taxonomy" id="283035"/>
    <lineage>
        <taxon>Eukaryota</taxon>
        <taxon>Metazoa</taxon>
        <taxon>Chordata</taxon>
        <taxon>Craniata</taxon>
        <taxon>Vertebrata</taxon>
        <taxon>Euteleostomi</taxon>
        <taxon>Actinopterygii</taxon>
        <taxon>Neopterygii</taxon>
        <taxon>Teleostei</taxon>
        <taxon>Neoteleostei</taxon>
        <taxon>Acanthomorphata</taxon>
        <taxon>Eupercaria</taxon>
        <taxon>Perciformes</taxon>
        <taxon>Percoidei</taxon>
        <taxon>Percidae</taxon>
        <taxon>Luciopercinae</taxon>
        <taxon>Sander</taxon>
    </lineage>
</organism>
<feature type="compositionally biased region" description="Polar residues" evidence="6">
    <location>
        <begin position="185"/>
        <end position="203"/>
    </location>
</feature>
<dbReference type="GO" id="GO:0000978">
    <property type="term" value="F:RNA polymerase II cis-regulatory region sequence-specific DNA binding"/>
    <property type="evidence" value="ECO:0007669"/>
    <property type="project" value="TreeGrafter"/>
</dbReference>
<dbReference type="SMART" id="SM00225">
    <property type="entry name" value="BTB"/>
    <property type="match status" value="1"/>
</dbReference>
<feature type="compositionally biased region" description="Basic residues" evidence="6">
    <location>
        <begin position="460"/>
        <end position="476"/>
    </location>
</feature>
<dbReference type="FunFam" id="3.30.160.60:FF:000259">
    <property type="entry name" value="Zinc finger and BTB domain containing 7C"/>
    <property type="match status" value="1"/>
</dbReference>
<dbReference type="GO" id="GO:0008270">
    <property type="term" value="F:zinc ion binding"/>
    <property type="evidence" value="ECO:0007669"/>
    <property type="project" value="UniProtKB-KW"/>
</dbReference>
<feature type="compositionally biased region" description="Basic and acidic residues" evidence="6">
    <location>
        <begin position="515"/>
        <end position="537"/>
    </location>
</feature>
<dbReference type="GO" id="GO:0000981">
    <property type="term" value="F:DNA-binding transcription factor activity, RNA polymerase II-specific"/>
    <property type="evidence" value="ECO:0007669"/>
    <property type="project" value="TreeGrafter"/>
</dbReference>
<evidence type="ECO:0000259" key="8">
    <source>
        <dbReference type="PROSITE" id="PS50157"/>
    </source>
</evidence>
<evidence type="ECO:0000313" key="9">
    <source>
        <dbReference type="Ensembl" id="ENSSLUP00000017112.1"/>
    </source>
</evidence>
<dbReference type="FunFam" id="3.30.160.60:FF:001290">
    <property type="entry name" value="Zinc finger 45-like"/>
    <property type="match status" value="1"/>
</dbReference>
<dbReference type="GeneTree" id="ENSGT00940000159814"/>
<dbReference type="PROSITE" id="PS00028">
    <property type="entry name" value="ZINC_FINGER_C2H2_1"/>
    <property type="match status" value="3"/>
</dbReference>
<dbReference type="InterPro" id="IPR011333">
    <property type="entry name" value="SKP1/BTB/POZ_sf"/>
</dbReference>
<dbReference type="PROSITE" id="PS50157">
    <property type="entry name" value="ZINC_FINGER_C2H2_2"/>
    <property type="match status" value="4"/>
</dbReference>
<feature type="domain" description="C2H2-type" evidence="8">
    <location>
        <begin position="384"/>
        <end position="411"/>
    </location>
</feature>
<name>A0A8C9XYR7_SANLU</name>
<gene>
    <name evidence="9" type="primary">LOC116062836</name>
</gene>
<feature type="domain" description="C2H2-type" evidence="8">
    <location>
        <begin position="412"/>
        <end position="439"/>
    </location>
</feature>
<dbReference type="InterPro" id="IPR036236">
    <property type="entry name" value="Znf_C2H2_sf"/>
</dbReference>
<dbReference type="Pfam" id="PF00096">
    <property type="entry name" value="zf-C2H2"/>
    <property type="match status" value="3"/>
</dbReference>
<evidence type="ECO:0000256" key="2">
    <source>
        <dbReference type="ARBA" id="ARBA00022737"/>
    </source>
</evidence>
<feature type="domain" description="C2H2-type" evidence="8">
    <location>
        <begin position="356"/>
        <end position="383"/>
    </location>
</feature>
<dbReference type="FunFam" id="3.30.160.60:FF:000115">
    <property type="entry name" value="Zinc finger and BTB domain containing 7C"/>
    <property type="match status" value="1"/>
</dbReference>
<evidence type="ECO:0000313" key="10">
    <source>
        <dbReference type="Proteomes" id="UP000694568"/>
    </source>
</evidence>
<keyword evidence="2" id="KW-0677">Repeat</keyword>
<evidence type="ECO:0000259" key="7">
    <source>
        <dbReference type="PROSITE" id="PS50097"/>
    </source>
</evidence>
<keyword evidence="1" id="KW-0479">Metal-binding</keyword>
<dbReference type="InterPro" id="IPR000210">
    <property type="entry name" value="BTB/POZ_dom"/>
</dbReference>
<dbReference type="FunFam" id="3.30.710.10:FF:000043">
    <property type="entry name" value="Zinc finger and BTB domain containing 7A"/>
    <property type="match status" value="1"/>
</dbReference>
<reference evidence="9" key="1">
    <citation type="submission" date="2025-08" db="UniProtKB">
        <authorList>
            <consortium name="Ensembl"/>
        </authorList>
    </citation>
    <scope>IDENTIFICATION</scope>
</reference>
<dbReference type="SUPFAM" id="SSF54695">
    <property type="entry name" value="POZ domain"/>
    <property type="match status" value="1"/>
</dbReference>
<evidence type="ECO:0000256" key="6">
    <source>
        <dbReference type="SAM" id="MobiDB-lite"/>
    </source>
</evidence>
<keyword evidence="4" id="KW-0862">Zinc</keyword>
<dbReference type="InterPro" id="IPR050457">
    <property type="entry name" value="ZnFinger_BTB_dom_contain"/>
</dbReference>
<dbReference type="Ensembl" id="ENSSLUT00000017670.1">
    <property type="protein sequence ID" value="ENSSLUP00000017112.1"/>
    <property type="gene ID" value="ENSSLUG00000008003.1"/>
</dbReference>
<keyword evidence="3 5" id="KW-0863">Zinc-finger</keyword>
<proteinExistence type="predicted"/>
<dbReference type="PROSITE" id="PS50097">
    <property type="entry name" value="BTB"/>
    <property type="match status" value="1"/>
</dbReference>
<feature type="compositionally biased region" description="Acidic residues" evidence="6">
    <location>
        <begin position="146"/>
        <end position="170"/>
    </location>
</feature>
<feature type="domain" description="C2H2-type" evidence="8">
    <location>
        <begin position="440"/>
        <end position="475"/>
    </location>
</feature>
<evidence type="ECO:0000256" key="3">
    <source>
        <dbReference type="ARBA" id="ARBA00022771"/>
    </source>
</evidence>
<sequence>MVHHREEDLIGIPFPNHSSDVLCSLNEQRREGLLCDVILIVRDQEYRTHRSVLAACSQYFKKLFTVANADGGDHHQTAAVYEIDFVAPDSLTAILEFAYTSTLTVTASNVKEILNAAQMLEIPCIINVCLEIMDSGGGGSGGRGEEGEEEEEDAEEDEEEEEEEDEEEDEGSRKDEQEDEEDNVSDSLSCTESPRSHSLQTPVESRALKDFSIESLLQEGLYPRMSTLDRRANFSPLLPGFYPSMLPHAFPKSAPLEASRPLDLAVKREIIKEEMKEEIPLSLLHGNFLKEFVSSGLSSTMNAGSVPSEGHALGPLKDEADFRSYLSFLSSASHLGGLFPPWQLEEERKMKPKASQQCPICNKVIQGAGKLPRHMRTHTGEKPYMCTICEVRFTRQDKLKIHMRKHTGERPYICLHCNSKFVHNYDLKNHLRIHTGVRPYQCEHCYKSFTRSDHLHRHIKRQSCRISRPRRGRKPAAWRSTPTSNFLPAYQGVKSHGLGGMLGNRGLGFKSGDGASRESREERRAEGKHVAEEEKAGAGRQRGVFAFALAGEEVLTHSPFYAATSEPWTMRLERAPPIPEPAK</sequence>
<protein>
    <submittedName>
        <fullName evidence="9">Zinc finger and BTB domain containing 7C</fullName>
    </submittedName>
</protein>
<dbReference type="Gene3D" id="3.30.710.10">
    <property type="entry name" value="Potassium Channel Kv1.1, Chain A"/>
    <property type="match status" value="1"/>
</dbReference>
<evidence type="ECO:0000256" key="5">
    <source>
        <dbReference type="PROSITE-ProRule" id="PRU00042"/>
    </source>
</evidence>
<dbReference type="Gene3D" id="3.30.160.60">
    <property type="entry name" value="Classic Zinc Finger"/>
    <property type="match status" value="4"/>
</dbReference>
<keyword evidence="10" id="KW-1185">Reference proteome</keyword>
<feature type="domain" description="BTB" evidence="7">
    <location>
        <begin position="35"/>
        <end position="107"/>
    </location>
</feature>
<dbReference type="AlphaFoldDB" id="A0A8C9XYR7"/>
<dbReference type="InterPro" id="IPR013087">
    <property type="entry name" value="Znf_C2H2_type"/>
</dbReference>
<feature type="region of interest" description="Disordered" evidence="6">
    <location>
        <begin position="460"/>
        <end position="481"/>
    </location>
</feature>
<dbReference type="PANTHER" id="PTHR46105:SF7">
    <property type="entry name" value="ZINC FINGER AND BTB DOMAIN-CONTAINING PROTEIN 7C"/>
    <property type="match status" value="1"/>
</dbReference>
<evidence type="ECO:0000256" key="1">
    <source>
        <dbReference type="ARBA" id="ARBA00022723"/>
    </source>
</evidence>
<reference evidence="9" key="2">
    <citation type="submission" date="2025-09" db="UniProtKB">
        <authorList>
            <consortium name="Ensembl"/>
        </authorList>
    </citation>
    <scope>IDENTIFICATION</scope>
</reference>
<dbReference type="FunFam" id="3.30.160.60:FF:000572">
    <property type="entry name" value="Zinc finger and BTB domain containing 7C"/>
    <property type="match status" value="1"/>
</dbReference>
<feature type="region of interest" description="Disordered" evidence="6">
    <location>
        <begin position="137"/>
        <end position="203"/>
    </location>
</feature>
<dbReference type="Pfam" id="PF00651">
    <property type="entry name" value="BTB"/>
    <property type="match status" value="1"/>
</dbReference>
<feature type="region of interest" description="Disordered" evidence="6">
    <location>
        <begin position="509"/>
        <end position="537"/>
    </location>
</feature>